<dbReference type="Pfam" id="PF10408">
    <property type="entry name" value="Ufd2P_core"/>
    <property type="match status" value="1"/>
</dbReference>
<dbReference type="GO" id="GO:0005634">
    <property type="term" value="C:nucleus"/>
    <property type="evidence" value="ECO:0007669"/>
    <property type="project" value="UniProtKB-SubCell"/>
</dbReference>
<evidence type="ECO:0000256" key="17">
    <source>
        <dbReference type="SAM" id="Coils"/>
    </source>
</evidence>
<dbReference type="InterPro" id="IPR019474">
    <property type="entry name" value="Ub_conjug_fac_E4_core"/>
</dbReference>
<comment type="subcellular location">
    <subcellularLocation>
        <location evidence="3">Cytoplasm</location>
    </subcellularLocation>
    <subcellularLocation>
        <location evidence="2">Nucleus</location>
    </subcellularLocation>
</comment>
<evidence type="ECO:0000256" key="12">
    <source>
        <dbReference type="ARBA" id="ARBA00023242"/>
    </source>
</evidence>
<dbReference type="Gene3D" id="3.30.40.10">
    <property type="entry name" value="Zinc/RING finger domain, C3HC4 (zinc finger)"/>
    <property type="match status" value="1"/>
</dbReference>
<evidence type="ECO:0000256" key="14">
    <source>
        <dbReference type="ARBA" id="ARBA00072779"/>
    </source>
</evidence>
<dbReference type="InterPro" id="IPR045132">
    <property type="entry name" value="UBE4"/>
</dbReference>
<dbReference type="SUPFAM" id="SSF57850">
    <property type="entry name" value="RING/U-box"/>
    <property type="match status" value="1"/>
</dbReference>
<keyword evidence="10" id="KW-0833">Ubl conjugation pathway</keyword>
<evidence type="ECO:0000313" key="21">
    <source>
        <dbReference type="Proteomes" id="UP000494165"/>
    </source>
</evidence>
<dbReference type="PANTHER" id="PTHR13931">
    <property type="entry name" value="UBIQUITINATION FACTOR E4"/>
    <property type="match status" value="1"/>
</dbReference>
<comment type="similarity">
    <text evidence="5">Belongs to the ubiquitin conjugation factor E4 family.</text>
</comment>
<comment type="caution">
    <text evidence="20">The sequence shown here is derived from an EMBL/GenBank/DDBJ whole genome shotgun (WGS) entry which is preliminary data.</text>
</comment>
<sequence length="734" mass="84910">MRNVEGARPICGLLTKQVQFLPVCITPGVEDDPKTADKYFSSSRAADKSLIKSLQQEVEHLRAQVHKIVHTVLVNSPTREVTLNYLARVLKLNDKRAQIHGEEKLTAGDGFMLNLLAVMQLLSVKIKIDKVDPMYVFHPDSLVDVTNETRLKFDSQEATAWLEELKNSKDHAWQEPKFSTSCWFLTLHCHHLSLLPAFNKHKHRLRALRELTKMADEIQGSEAQWKGTQYENRHREVLKRYKHQIKKLTKRKACSEAGLMDDVLLRRAMAFYITVAEFLMSIILPPGSSWKCKSNFTLPTSAPNIFYAFPEWYVEDIADFILFGLQYCPGVIVEGVDNSLITWLLLMICCPHLARSPYLVAKLIEVLFVISSGSQSSRDPLHVHLMEHPLYEVYLPSCLMKFYTDVESTGANSEFYDKFTIRYHISLILKDMWDSPTHRLAIVKESGSGKQFVKFINMLMNDTTFLLDESLESLKRIHEVQEAMDDRSTWDQQTPEQQQSRQRQLTQDERQCRSYLTLARETVDMFHYLTMQIKEPFMRPELVDRLAAMLNFNLQQLCGPKCKNLKVKNPDKYGWEPRRLLSQLVDIYLHLDCEKFAAALAGDERSFKKELFDDATVRLERAIIKSKPEIEKFKELAKRAHEIAIQNIKKEVDYSDAPEEFRDPLMDTLMDDPVILPSGKVMDRAVIIRHLLNSSTDPFNRQPLSEDMLQPATDLKQRIEEWVKEKESNQPGST</sequence>
<dbReference type="InterPro" id="IPR003613">
    <property type="entry name" value="Ubox_domain"/>
</dbReference>
<comment type="pathway">
    <text evidence="4">Protein modification; protein ubiquitination.</text>
</comment>
<keyword evidence="7" id="KW-0963">Cytoplasm</keyword>
<accession>A0A8S1D8U8</accession>
<keyword evidence="17" id="KW-0175">Coiled coil</keyword>
<evidence type="ECO:0000256" key="5">
    <source>
        <dbReference type="ARBA" id="ARBA00007434"/>
    </source>
</evidence>
<evidence type="ECO:0000256" key="11">
    <source>
        <dbReference type="ARBA" id="ARBA00022990"/>
    </source>
</evidence>
<protein>
    <recommendedName>
        <fullName evidence="14">Ubiquitin conjugation factor E4 B</fullName>
        <ecNumber evidence="6">2.3.2.27</ecNumber>
    </recommendedName>
    <alternativeName>
        <fullName evidence="16">RING-type E3 ubiquitin transferase E4 B</fullName>
    </alternativeName>
    <alternativeName>
        <fullName evidence="15">Ubiquitin fusion degradation protein 2</fullName>
    </alternativeName>
</protein>
<feature type="compositionally biased region" description="Low complexity" evidence="18">
    <location>
        <begin position="491"/>
        <end position="505"/>
    </location>
</feature>
<dbReference type="Pfam" id="PF04564">
    <property type="entry name" value="U-box"/>
    <property type="match status" value="1"/>
</dbReference>
<name>A0A8S1D8U8_9INSE</name>
<dbReference type="GO" id="GO:0005737">
    <property type="term" value="C:cytoplasm"/>
    <property type="evidence" value="ECO:0007669"/>
    <property type="project" value="UniProtKB-SubCell"/>
</dbReference>
<evidence type="ECO:0000256" key="9">
    <source>
        <dbReference type="ARBA" id="ARBA00022679"/>
    </source>
</evidence>
<evidence type="ECO:0000256" key="6">
    <source>
        <dbReference type="ARBA" id="ARBA00012483"/>
    </source>
</evidence>
<dbReference type="EC" id="2.3.2.27" evidence="6"/>
<evidence type="ECO:0000259" key="19">
    <source>
        <dbReference type="PROSITE" id="PS51698"/>
    </source>
</evidence>
<dbReference type="GO" id="GO:0036503">
    <property type="term" value="P:ERAD pathway"/>
    <property type="evidence" value="ECO:0007669"/>
    <property type="project" value="InterPro"/>
</dbReference>
<feature type="region of interest" description="Disordered" evidence="18">
    <location>
        <begin position="485"/>
        <end position="506"/>
    </location>
</feature>
<evidence type="ECO:0000256" key="13">
    <source>
        <dbReference type="ARBA" id="ARBA00056267"/>
    </source>
</evidence>
<evidence type="ECO:0000256" key="4">
    <source>
        <dbReference type="ARBA" id="ARBA00004906"/>
    </source>
</evidence>
<keyword evidence="9" id="KW-0808">Transferase</keyword>
<evidence type="ECO:0000256" key="15">
    <source>
        <dbReference type="ARBA" id="ARBA00081821"/>
    </source>
</evidence>
<comment type="function">
    <text evidence="13">Ubiquitin-protein ligase that probably functions as an E3 ligase in conjunction with specific E1 and E2 ligases. May also function as an E4 ligase mediating the assembly of polyubiquitin chains on substrates ubiquitinated by another E3 ubiquitin ligase. May regulate myosin assembly in striated muscles together with STUB1 and VCP/p97 by targeting myosin chaperone UNC45B for proteasomal degradation.</text>
</comment>
<reference evidence="20 21" key="1">
    <citation type="submission" date="2020-04" db="EMBL/GenBank/DDBJ databases">
        <authorList>
            <person name="Alioto T."/>
            <person name="Alioto T."/>
            <person name="Gomez Garrido J."/>
        </authorList>
    </citation>
    <scope>NUCLEOTIDE SEQUENCE [LARGE SCALE GENOMIC DNA]</scope>
</reference>
<keyword evidence="11" id="KW-0007">Acetylation</keyword>
<dbReference type="CDD" id="cd16658">
    <property type="entry name" value="RING-Ubox_UBE4B"/>
    <property type="match status" value="1"/>
</dbReference>
<dbReference type="GO" id="GO:0006511">
    <property type="term" value="P:ubiquitin-dependent protein catabolic process"/>
    <property type="evidence" value="ECO:0007669"/>
    <property type="project" value="InterPro"/>
</dbReference>
<dbReference type="FunFam" id="3.30.40.10:FF:000060">
    <property type="entry name" value="ubiquitin conjugation factor E4 B"/>
    <property type="match status" value="1"/>
</dbReference>
<evidence type="ECO:0000256" key="10">
    <source>
        <dbReference type="ARBA" id="ARBA00022786"/>
    </source>
</evidence>
<evidence type="ECO:0000256" key="1">
    <source>
        <dbReference type="ARBA" id="ARBA00000900"/>
    </source>
</evidence>
<dbReference type="SMART" id="SM00504">
    <property type="entry name" value="Ubox"/>
    <property type="match status" value="1"/>
</dbReference>
<dbReference type="PROSITE" id="PS51698">
    <property type="entry name" value="U_BOX"/>
    <property type="match status" value="1"/>
</dbReference>
<keyword evidence="21" id="KW-1185">Reference proteome</keyword>
<feature type="domain" description="U-box" evidence="19">
    <location>
        <begin position="656"/>
        <end position="729"/>
    </location>
</feature>
<evidence type="ECO:0000256" key="18">
    <source>
        <dbReference type="SAM" id="MobiDB-lite"/>
    </source>
</evidence>
<dbReference type="InterPro" id="IPR013083">
    <property type="entry name" value="Znf_RING/FYVE/PHD"/>
</dbReference>
<dbReference type="Proteomes" id="UP000494165">
    <property type="component" value="Unassembled WGS sequence"/>
</dbReference>
<dbReference type="OrthoDB" id="8193608at2759"/>
<keyword evidence="12" id="KW-0539">Nucleus</keyword>
<dbReference type="GO" id="GO:0000151">
    <property type="term" value="C:ubiquitin ligase complex"/>
    <property type="evidence" value="ECO:0007669"/>
    <property type="project" value="InterPro"/>
</dbReference>
<dbReference type="AlphaFoldDB" id="A0A8S1D8U8"/>
<proteinExistence type="inferred from homology"/>
<evidence type="ECO:0000256" key="2">
    <source>
        <dbReference type="ARBA" id="ARBA00004123"/>
    </source>
</evidence>
<dbReference type="EMBL" id="CADEPI010000132">
    <property type="protein sequence ID" value="CAB3376749.1"/>
    <property type="molecule type" value="Genomic_DNA"/>
</dbReference>
<feature type="coiled-coil region" evidence="17">
    <location>
        <begin position="44"/>
        <end position="71"/>
    </location>
</feature>
<gene>
    <name evidence="20" type="ORF">CLODIP_2_CD09137</name>
</gene>
<comment type="catalytic activity">
    <reaction evidence="1">
        <text>S-ubiquitinyl-[E2 ubiquitin-conjugating enzyme]-L-cysteine + [acceptor protein]-L-lysine = [E2 ubiquitin-conjugating enzyme]-L-cysteine + N(6)-ubiquitinyl-[acceptor protein]-L-lysine.</text>
        <dbReference type="EC" id="2.3.2.27"/>
    </reaction>
</comment>
<dbReference type="PANTHER" id="PTHR13931:SF2">
    <property type="entry name" value="UBIQUITIN CONJUGATION FACTOR E4 B"/>
    <property type="match status" value="1"/>
</dbReference>
<dbReference type="GO" id="GO:0000209">
    <property type="term" value="P:protein polyubiquitination"/>
    <property type="evidence" value="ECO:0007669"/>
    <property type="project" value="TreeGrafter"/>
</dbReference>
<evidence type="ECO:0000256" key="7">
    <source>
        <dbReference type="ARBA" id="ARBA00022490"/>
    </source>
</evidence>
<evidence type="ECO:0000256" key="16">
    <source>
        <dbReference type="ARBA" id="ARBA00083610"/>
    </source>
</evidence>
<evidence type="ECO:0000256" key="3">
    <source>
        <dbReference type="ARBA" id="ARBA00004496"/>
    </source>
</evidence>
<evidence type="ECO:0000256" key="8">
    <source>
        <dbReference type="ARBA" id="ARBA00022553"/>
    </source>
</evidence>
<dbReference type="GO" id="GO:0034450">
    <property type="term" value="F:ubiquitin-ubiquitin ligase activity"/>
    <property type="evidence" value="ECO:0007669"/>
    <property type="project" value="InterPro"/>
</dbReference>
<organism evidence="20 21">
    <name type="scientific">Cloeon dipterum</name>
    <dbReference type="NCBI Taxonomy" id="197152"/>
    <lineage>
        <taxon>Eukaryota</taxon>
        <taxon>Metazoa</taxon>
        <taxon>Ecdysozoa</taxon>
        <taxon>Arthropoda</taxon>
        <taxon>Hexapoda</taxon>
        <taxon>Insecta</taxon>
        <taxon>Pterygota</taxon>
        <taxon>Palaeoptera</taxon>
        <taxon>Ephemeroptera</taxon>
        <taxon>Pisciforma</taxon>
        <taxon>Baetidae</taxon>
        <taxon>Cloeon</taxon>
    </lineage>
</organism>
<keyword evidence="8" id="KW-0597">Phosphoprotein</keyword>
<evidence type="ECO:0000313" key="20">
    <source>
        <dbReference type="EMBL" id="CAB3376749.1"/>
    </source>
</evidence>